<dbReference type="GO" id="GO:0009055">
    <property type="term" value="F:electron transfer activity"/>
    <property type="evidence" value="ECO:0007669"/>
    <property type="project" value="InterPro"/>
</dbReference>
<accession>T0L490</accession>
<dbReference type="PATRIC" id="fig|1172190.3.peg.36"/>
<evidence type="ECO:0000313" key="7">
    <source>
        <dbReference type="Proteomes" id="UP000015520"/>
    </source>
</evidence>
<dbReference type="Proteomes" id="UP000015520">
    <property type="component" value="Unassembled WGS sequence"/>
</dbReference>
<keyword evidence="3 4" id="KW-0408">Iron</keyword>
<dbReference type="GO" id="GO:0020037">
    <property type="term" value="F:heme binding"/>
    <property type="evidence" value="ECO:0007669"/>
    <property type="project" value="InterPro"/>
</dbReference>
<name>T0L490_9BACT</name>
<evidence type="ECO:0000259" key="5">
    <source>
        <dbReference type="PROSITE" id="PS51007"/>
    </source>
</evidence>
<dbReference type="InterPro" id="IPR036909">
    <property type="entry name" value="Cyt_c-like_dom_sf"/>
</dbReference>
<evidence type="ECO:0000256" key="1">
    <source>
        <dbReference type="ARBA" id="ARBA00022617"/>
    </source>
</evidence>
<feature type="domain" description="Cytochrome c" evidence="5">
    <location>
        <begin position="15"/>
        <end position="129"/>
    </location>
</feature>
<dbReference type="EMBL" id="AUPZ01000001">
    <property type="protein sequence ID" value="EQB40703.1"/>
    <property type="molecule type" value="Genomic_DNA"/>
</dbReference>
<keyword evidence="2 4" id="KW-0479">Metal-binding</keyword>
<dbReference type="GO" id="GO:0046872">
    <property type="term" value="F:metal ion binding"/>
    <property type="evidence" value="ECO:0007669"/>
    <property type="project" value="UniProtKB-KW"/>
</dbReference>
<proteinExistence type="predicted"/>
<comment type="caution">
    <text evidence="6">The sequence shown here is derived from an EMBL/GenBank/DDBJ whole genome shotgun (WGS) entry which is preliminary data.</text>
</comment>
<evidence type="ECO:0000256" key="2">
    <source>
        <dbReference type="ARBA" id="ARBA00022723"/>
    </source>
</evidence>
<dbReference type="AlphaFoldDB" id="T0L490"/>
<keyword evidence="1 4" id="KW-0349">Heme</keyword>
<sequence length="135" mass="15668">MLKIISIITILGSLLLGADGYEVYKKDCASCHIEIMKKSEMRKKFNTLKAPPMIQVAMRLKSQIIVKNEDEDAHRHLFMLFVKNYIENPSIDYSLCHPQAIDTFGIMKSIKGLSQEEKEAVAYWIYDRYEDVDFD</sequence>
<gene>
    <name evidence="6" type="ORF">M947_00190</name>
</gene>
<dbReference type="RefSeq" id="WP_021286324.1">
    <property type="nucleotide sequence ID" value="NZ_AUPZ01000001.1"/>
</dbReference>
<organism evidence="6 7">
    <name type="scientific">Sulfurimonas hongkongensis</name>
    <dbReference type="NCBI Taxonomy" id="1172190"/>
    <lineage>
        <taxon>Bacteria</taxon>
        <taxon>Pseudomonadati</taxon>
        <taxon>Campylobacterota</taxon>
        <taxon>Epsilonproteobacteria</taxon>
        <taxon>Campylobacterales</taxon>
        <taxon>Sulfurimonadaceae</taxon>
        <taxon>Sulfurimonas</taxon>
    </lineage>
</organism>
<dbReference type="PROSITE" id="PS51007">
    <property type="entry name" value="CYTC"/>
    <property type="match status" value="1"/>
</dbReference>
<evidence type="ECO:0000256" key="4">
    <source>
        <dbReference type="PROSITE-ProRule" id="PRU00433"/>
    </source>
</evidence>
<reference evidence="6 7" key="1">
    <citation type="submission" date="2013-07" db="EMBL/GenBank/DDBJ databases">
        <title>Sulfurimonas hongkongensis AST-10 Genome Sequencing.</title>
        <authorList>
            <person name="Cai L."/>
            <person name="Zhang T."/>
        </authorList>
    </citation>
    <scope>NUCLEOTIDE SEQUENCE [LARGE SCALE GENOMIC DNA]</scope>
    <source>
        <strain evidence="6 7">AST-10</strain>
    </source>
</reference>
<evidence type="ECO:0000313" key="6">
    <source>
        <dbReference type="EMBL" id="EQB40703.1"/>
    </source>
</evidence>
<evidence type="ECO:0000256" key="3">
    <source>
        <dbReference type="ARBA" id="ARBA00023004"/>
    </source>
</evidence>
<dbReference type="InterPro" id="IPR009056">
    <property type="entry name" value="Cyt_c-like_dom"/>
</dbReference>
<dbReference type="SUPFAM" id="SSF46626">
    <property type="entry name" value="Cytochrome c"/>
    <property type="match status" value="1"/>
</dbReference>
<protein>
    <recommendedName>
        <fullName evidence="5">Cytochrome c domain-containing protein</fullName>
    </recommendedName>
</protein>
<dbReference type="STRING" id="1172190.M947_00190"/>
<keyword evidence="7" id="KW-1185">Reference proteome</keyword>
<dbReference type="eggNOG" id="COG2010">
    <property type="taxonomic scope" value="Bacteria"/>
</dbReference>
<dbReference type="OrthoDB" id="14888at2"/>